<name>A0A6H0XM94_9PEZI</name>
<feature type="chain" id="PRO_5026293444" description="Type I phosphodiesterase/nucleotide pyrophosphatase" evidence="1">
    <location>
        <begin position="19"/>
        <end position="508"/>
    </location>
</feature>
<evidence type="ECO:0000313" key="3">
    <source>
        <dbReference type="Proteomes" id="UP000503462"/>
    </source>
</evidence>
<keyword evidence="3" id="KW-1185">Reference proteome</keyword>
<reference evidence="2 3" key="1">
    <citation type="journal article" date="2016" name="Sci. Rep.">
        <title>Peltaster fructicola genome reveals evolution from an invasive phytopathogen to an ectophytic parasite.</title>
        <authorList>
            <person name="Xu C."/>
            <person name="Chen H."/>
            <person name="Gleason M.L."/>
            <person name="Xu J.R."/>
            <person name="Liu H."/>
            <person name="Zhang R."/>
            <person name="Sun G."/>
        </authorList>
    </citation>
    <scope>NUCLEOTIDE SEQUENCE [LARGE SCALE GENOMIC DNA]</scope>
    <source>
        <strain evidence="2 3">LNHT1506</strain>
    </source>
</reference>
<protein>
    <recommendedName>
        <fullName evidence="4">Type I phosphodiesterase/nucleotide pyrophosphatase</fullName>
    </recommendedName>
</protein>
<dbReference type="Proteomes" id="UP000503462">
    <property type="component" value="Chromosome 1"/>
</dbReference>
<evidence type="ECO:0000256" key="1">
    <source>
        <dbReference type="SAM" id="SignalP"/>
    </source>
</evidence>
<evidence type="ECO:0000313" key="2">
    <source>
        <dbReference type="EMBL" id="QIW95619.1"/>
    </source>
</evidence>
<dbReference type="GO" id="GO:0016787">
    <property type="term" value="F:hydrolase activity"/>
    <property type="evidence" value="ECO:0007669"/>
    <property type="project" value="UniProtKB-ARBA"/>
</dbReference>
<dbReference type="InterPro" id="IPR017850">
    <property type="entry name" value="Alkaline_phosphatase_core_sf"/>
</dbReference>
<feature type="signal peptide" evidence="1">
    <location>
        <begin position="1"/>
        <end position="18"/>
    </location>
</feature>
<dbReference type="PANTHER" id="PTHR10151">
    <property type="entry name" value="ECTONUCLEOTIDE PYROPHOSPHATASE/PHOSPHODIESTERASE"/>
    <property type="match status" value="1"/>
</dbReference>
<dbReference type="Gene3D" id="3.40.720.10">
    <property type="entry name" value="Alkaline Phosphatase, subunit A"/>
    <property type="match status" value="1"/>
</dbReference>
<dbReference type="Pfam" id="PF01663">
    <property type="entry name" value="Phosphodiest"/>
    <property type="match status" value="1"/>
</dbReference>
<keyword evidence="1" id="KW-0732">Signal</keyword>
<dbReference type="InterPro" id="IPR002591">
    <property type="entry name" value="Phosphodiest/P_Trfase"/>
</dbReference>
<dbReference type="EMBL" id="CP051139">
    <property type="protein sequence ID" value="QIW95619.1"/>
    <property type="molecule type" value="Genomic_DNA"/>
</dbReference>
<gene>
    <name evidence="2" type="ORF">AMS68_001137</name>
</gene>
<evidence type="ECO:0008006" key="4">
    <source>
        <dbReference type="Google" id="ProtNLM"/>
    </source>
</evidence>
<dbReference type="SUPFAM" id="SSF53649">
    <property type="entry name" value="Alkaline phosphatase-like"/>
    <property type="match status" value="1"/>
</dbReference>
<proteinExistence type="predicted"/>
<dbReference type="PANTHER" id="PTHR10151:SF120">
    <property type="entry name" value="BIS(5'-ADENOSYL)-TRIPHOSPHATASE"/>
    <property type="match status" value="1"/>
</dbReference>
<accession>A0A6H0XM94</accession>
<dbReference type="OrthoDB" id="2118639at2759"/>
<organism evidence="2 3">
    <name type="scientific">Peltaster fructicola</name>
    <dbReference type="NCBI Taxonomy" id="286661"/>
    <lineage>
        <taxon>Eukaryota</taxon>
        <taxon>Fungi</taxon>
        <taxon>Dikarya</taxon>
        <taxon>Ascomycota</taxon>
        <taxon>Pezizomycotina</taxon>
        <taxon>Dothideomycetes</taxon>
        <taxon>Dothideomycetes incertae sedis</taxon>
        <taxon>Peltaster</taxon>
    </lineage>
</organism>
<dbReference type="AlphaFoldDB" id="A0A6H0XM94"/>
<sequence>MSFSKIALISALAATAAALPQWGGWQGNASWQGFHDENAYDCRQNPFKRVVSFSIDGLHASDVEKWLAYKPSSNISALLKTGYEYTNAYTSAPSDSFPGTCAFYTGATPKTTGVWYDDVWDRSLYDPKDTACASAGAEIVYDESIDYNSSAVFSGGINPANLPRAKVNGKCVPLYPHSRIRVNTLFEVAVNHGLVTAYTDKHPSYDLVRGPSGKGLTVGYFPEINAYSTQNLSAIIEYDTFHVNAWLEWLDGQTPANSEGSLGGKIPSLFGGNFQAVSVAQKTFGYANDSASSFSPQLITALTFVDNSLGLIINKLKAKGMYDETLIAVASKHGQAPIKRSLYNKVDPLVITNATGVAVDFQTSDDIALIFLHNQADLQKAVDGLNAHRTQGKIRAVIYGQNLTASGFGDPTKDPAVPDIIVQPELGTIYTTSTKKIAEHGGISGDDRIVAAFVSNPRLQARKFAQQVFTTQFAPTVLEALNLPVHELQGAQQERTQMLPGFTGQRQW</sequence>